<proteinExistence type="predicted"/>
<gene>
    <name evidence="1" type="ORF">FHS72_002841</name>
</gene>
<organism evidence="1 2">
    <name type="scientific">Yoonia ponticola</name>
    <dbReference type="NCBI Taxonomy" id="1524255"/>
    <lineage>
        <taxon>Bacteria</taxon>
        <taxon>Pseudomonadati</taxon>
        <taxon>Pseudomonadota</taxon>
        <taxon>Alphaproteobacteria</taxon>
        <taxon>Rhodobacterales</taxon>
        <taxon>Paracoccaceae</taxon>
        <taxon>Yoonia</taxon>
    </lineage>
</organism>
<dbReference type="InterPro" id="IPR010064">
    <property type="entry name" value="HK97-gp10_tail"/>
</dbReference>
<dbReference type="RefSeq" id="WP_183530193.1">
    <property type="nucleotide sequence ID" value="NZ_JACIJM010000008.1"/>
</dbReference>
<reference evidence="1 2" key="1">
    <citation type="submission" date="2020-08" db="EMBL/GenBank/DDBJ databases">
        <title>Genomic Encyclopedia of Type Strains, Phase IV (KMG-IV): sequencing the most valuable type-strain genomes for metagenomic binning, comparative biology and taxonomic classification.</title>
        <authorList>
            <person name="Goeker M."/>
        </authorList>
    </citation>
    <scope>NUCLEOTIDE SEQUENCE [LARGE SCALE GENOMIC DNA]</scope>
    <source>
        <strain evidence="1 2">DSM 101064</strain>
    </source>
</reference>
<name>A0A7W9EYZ5_9RHOB</name>
<keyword evidence="2" id="KW-1185">Reference proteome</keyword>
<evidence type="ECO:0000313" key="1">
    <source>
        <dbReference type="EMBL" id="MBB5723204.1"/>
    </source>
</evidence>
<dbReference type="Proteomes" id="UP000535415">
    <property type="component" value="Unassembled WGS sequence"/>
</dbReference>
<accession>A0A7W9EYZ5</accession>
<sequence>MSRLKGSADLERRLLQIPNEVLTELRPALINGAHDIADAMEMLVPERDGDLLGSIAVTGPNETTPPYSAGGSVTLKANQAAVTVGNTDVRHGHLQEFGTAHHEAQPFMRPAFRLKKAKVMRRIASAVTKAIKKAGGQ</sequence>
<dbReference type="EMBL" id="JACIJM010000008">
    <property type="protein sequence ID" value="MBB5723204.1"/>
    <property type="molecule type" value="Genomic_DNA"/>
</dbReference>
<evidence type="ECO:0000313" key="2">
    <source>
        <dbReference type="Proteomes" id="UP000535415"/>
    </source>
</evidence>
<dbReference type="NCBIfam" id="TIGR01725">
    <property type="entry name" value="phge_HK97_gp10"/>
    <property type="match status" value="1"/>
</dbReference>
<comment type="caution">
    <text evidence="1">The sequence shown here is derived from an EMBL/GenBank/DDBJ whole genome shotgun (WGS) entry which is preliminary data.</text>
</comment>
<protein>
    <submittedName>
        <fullName evidence="1">HK97 gp10 family phage protein</fullName>
    </submittedName>
</protein>
<dbReference type="AlphaFoldDB" id="A0A7W9EYZ5"/>